<sequence>MLDALYNSMIENTHKMKNTNQIVVSPFKYFLKMLSIIY</sequence>
<organism evidence="1">
    <name type="scientific">uncultured Paludibacter sp</name>
    <dbReference type="NCBI Taxonomy" id="497635"/>
    <lineage>
        <taxon>Bacteria</taxon>
        <taxon>Pseudomonadati</taxon>
        <taxon>Bacteroidota</taxon>
        <taxon>Bacteroidia</taxon>
        <taxon>Bacteroidales</taxon>
        <taxon>Paludibacteraceae</taxon>
        <taxon>Paludibacter</taxon>
        <taxon>environmental samples</taxon>
    </lineage>
</organism>
<dbReference type="AlphaFoldDB" id="A0A653AK76"/>
<accession>A0A653AK76</accession>
<proteinExistence type="predicted"/>
<name>A0A653AK76_9BACT</name>
<dbReference type="EMBL" id="UPXZ01000039">
    <property type="protein sequence ID" value="VBB48105.1"/>
    <property type="molecule type" value="Genomic_DNA"/>
</dbReference>
<evidence type="ECO:0000313" key="1">
    <source>
        <dbReference type="EMBL" id="VBB48105.1"/>
    </source>
</evidence>
<protein>
    <submittedName>
        <fullName evidence="1">Uncharacterized protein</fullName>
    </submittedName>
</protein>
<gene>
    <name evidence="1" type="ORF">TRIP_D440123</name>
</gene>
<reference evidence="1" key="1">
    <citation type="submission" date="2018-07" db="EMBL/GenBank/DDBJ databases">
        <authorList>
            <consortium name="Genoscope - CEA"/>
            <person name="William W."/>
        </authorList>
    </citation>
    <scope>NUCLEOTIDE SEQUENCE</scope>
    <source>
        <strain evidence="1">IK1</strain>
    </source>
</reference>